<gene>
    <name evidence="16" type="primary">LOC100090598</name>
</gene>
<dbReference type="Pfam" id="PF17779">
    <property type="entry name" value="WHD_NOD2"/>
    <property type="match status" value="1"/>
</dbReference>
<keyword evidence="3" id="KW-0963">Cytoplasm</keyword>
<dbReference type="InParanoid" id="F6R6M1"/>
<dbReference type="GO" id="GO:0042981">
    <property type="term" value="P:regulation of apoptotic process"/>
    <property type="evidence" value="ECO:0007669"/>
    <property type="project" value="InterPro"/>
</dbReference>
<dbReference type="Pfam" id="PF00619">
    <property type="entry name" value="CARD"/>
    <property type="match status" value="1"/>
</dbReference>
<feature type="domain" description="CARD" evidence="14">
    <location>
        <begin position="1"/>
        <end position="87"/>
    </location>
</feature>
<dbReference type="STRING" id="9258.ENSOANP00000018896"/>
<dbReference type="InterPro" id="IPR007111">
    <property type="entry name" value="NACHT_NTPase"/>
</dbReference>
<comment type="subcellular location">
    <subcellularLocation>
        <location evidence="1">Inflammasome</location>
    </subcellularLocation>
</comment>
<keyword evidence="12" id="KW-0395">Inflammatory response</keyword>
<dbReference type="eggNOG" id="ENOG502QS9E">
    <property type="taxonomic scope" value="Eukaryota"/>
</dbReference>
<evidence type="ECO:0000259" key="14">
    <source>
        <dbReference type="PROSITE" id="PS50209"/>
    </source>
</evidence>
<dbReference type="GO" id="GO:0006954">
    <property type="term" value="P:inflammatory response"/>
    <property type="evidence" value="ECO:0007669"/>
    <property type="project" value="UniProtKB-KW"/>
</dbReference>
<dbReference type="GO" id="GO:0045087">
    <property type="term" value="P:innate immune response"/>
    <property type="evidence" value="ECO:0007669"/>
    <property type="project" value="UniProtKB-KW"/>
</dbReference>
<dbReference type="GeneID" id="100090598"/>
<evidence type="ECO:0000256" key="7">
    <source>
        <dbReference type="ARBA" id="ARBA00022741"/>
    </source>
</evidence>
<dbReference type="Bgee" id="ENSOANG00000011922">
    <property type="expression patterns" value="Expressed in liver and 7 other cell types or tissues"/>
</dbReference>
<accession>F6R6M1</accession>
<dbReference type="OrthoDB" id="120976at2759"/>
<reference evidence="16" key="3">
    <citation type="submission" date="2025-09" db="UniProtKB">
        <authorList>
            <consortium name="Ensembl"/>
        </authorList>
    </citation>
    <scope>IDENTIFICATION</scope>
    <source>
        <strain evidence="16">Glennie</strain>
    </source>
</reference>
<dbReference type="SUPFAM" id="SSF52047">
    <property type="entry name" value="RNI-like"/>
    <property type="match status" value="1"/>
</dbReference>
<dbReference type="InterPro" id="IPR001611">
    <property type="entry name" value="Leu-rich_rpt"/>
</dbReference>
<dbReference type="Pfam" id="PF13516">
    <property type="entry name" value="LRR_6"/>
    <property type="match status" value="3"/>
</dbReference>
<dbReference type="GO" id="GO:0005524">
    <property type="term" value="F:ATP binding"/>
    <property type="evidence" value="ECO:0007669"/>
    <property type="project" value="UniProtKB-KW"/>
</dbReference>
<dbReference type="CDD" id="cd08330">
    <property type="entry name" value="CARD_ASC_NALP1"/>
    <property type="match status" value="1"/>
</dbReference>
<dbReference type="PROSITE" id="PS51450">
    <property type="entry name" value="LRR"/>
    <property type="match status" value="1"/>
</dbReference>
<dbReference type="InterPro" id="IPR027417">
    <property type="entry name" value="P-loop_NTPase"/>
</dbReference>
<dbReference type="InterPro" id="IPR041075">
    <property type="entry name" value="NOD1/2_WH"/>
</dbReference>
<dbReference type="OMA" id="HELEICH"/>
<evidence type="ECO:0000256" key="8">
    <source>
        <dbReference type="ARBA" id="ARBA00022801"/>
    </source>
</evidence>
<dbReference type="Pfam" id="PF05729">
    <property type="entry name" value="NACHT"/>
    <property type="match status" value="1"/>
</dbReference>
<dbReference type="SMART" id="SM00368">
    <property type="entry name" value="LRR_RI"/>
    <property type="match status" value="9"/>
</dbReference>
<dbReference type="GeneTree" id="ENSGT00940000160873"/>
<dbReference type="InterPro" id="IPR050637">
    <property type="entry name" value="NLRP_innate_immun_reg"/>
</dbReference>
<dbReference type="GO" id="GO:0005737">
    <property type="term" value="C:cytoplasm"/>
    <property type="evidence" value="ECO:0000318"/>
    <property type="project" value="GO_Central"/>
</dbReference>
<evidence type="ECO:0000259" key="15">
    <source>
        <dbReference type="PROSITE" id="PS50837"/>
    </source>
</evidence>
<dbReference type="InterPro" id="IPR029495">
    <property type="entry name" value="NACHT-assoc"/>
</dbReference>
<sequence>MAEHFVDRHRGQLIGRVTSVKPLLDLLHGKVLSEEQYQTVLAGATSFDQMRKLFTYSLSWDRDCKNLLYQAMRKIHPQLVAELDGQPWEGVSLAEDYREKYLKYVRWKFRYLEERNARLGEKVALEVRYTPLLLVEEHRSLAQRQHELLALGRQPTSWVSRRVHVEALFDPDAEGLEPPLTVVLQGSAGIGKTVLARKVMLDWAAGTLYPGRFDFAFYVHCRELNLERKRSAVQLIQQCCDDDGVPLSEICRRSDRLLFLVDGFDELGWSSGGWPGAADDDDDLFVDWKDKRPVGSLLAHLIRKRLFPKASLLITTRPAAAESLRPLLRWPRRAEILGFSEAERAEYFHHYFLDSGRANRALAFIQENDVLFTMCFVPLICWIVCTGLRQQMDRREDLAQASKTTTAVYLSFLSSLLRPARHLPSRVPPAHLRGLCSLAADGILSQRILFRKADLRKHGLPEDGLSAFLHVDVFEKDVDCETLFSFVHLTFQEFFAALFYLLGPDETGPGPLPDARTLLQHYRLCDTGFLTLTVRFFFGLLNRERVADLKATMDCVVRPEARRALVEWIDTSARKEALPGPTLQWLYCFYEIQEVDFVERAMGSFRKIDIDVRTRMDQIVVAFCLRNSRNLCSIELMRFFNVAEADAAAAAAERTPEVAADRRPQDWLQDTLCESLSEASANNRGLTHLALRNKNLGRRGAELLSKGLSHPNCKLKSLRLVNCLLTPDSCRDFSSILSTDRNLSELDLSSNALKDSGLSLLCEGLRHPSCKLQTLWLQSCALTSACGPALSSLLTTSANLTKLDLFNNALGDTGVSLICEGLKHPNCKLQALLLRHCALTLNCCPDLSSVLSINRDLSELDLSYNSLEDAGVCLLCEGLRHPNCKLQTLRLQKCKLTSRSCSDLSQALGINRELRELILHDNVLGDAGISVIWKGIQQPSCGLKILRLGKTHFSEKMEEEMRTVQKMKPELKIRFH</sequence>
<dbReference type="Pfam" id="PF17776">
    <property type="entry name" value="NLRC4_HD2"/>
    <property type="match status" value="1"/>
</dbReference>
<dbReference type="FunFam" id="1.10.533.10:FF:000013">
    <property type="entry name" value="Apoptosis-associated speck-like protein containing a CARD"/>
    <property type="match status" value="1"/>
</dbReference>
<evidence type="ECO:0000256" key="1">
    <source>
        <dbReference type="ARBA" id="ARBA00004110"/>
    </source>
</evidence>
<dbReference type="Proteomes" id="UP000002279">
    <property type="component" value="Chromosome 10"/>
</dbReference>
<dbReference type="InterPro" id="IPR032675">
    <property type="entry name" value="LRR_dom_sf"/>
</dbReference>
<evidence type="ECO:0000256" key="10">
    <source>
        <dbReference type="ARBA" id="ARBA00022843"/>
    </source>
</evidence>
<dbReference type="Ensembl" id="ENSOANT00000018899.3">
    <property type="protein sequence ID" value="ENSOANP00000018896.2"/>
    <property type="gene ID" value="ENSOANG00000011922.4"/>
</dbReference>
<dbReference type="PANTHER" id="PTHR45690:SF19">
    <property type="entry name" value="NACHT, LRR AND PYD DOMAINS-CONTAINING PROTEIN 3"/>
    <property type="match status" value="1"/>
</dbReference>
<reference evidence="16" key="2">
    <citation type="submission" date="2025-08" db="UniProtKB">
        <authorList>
            <consortium name="Ensembl"/>
        </authorList>
    </citation>
    <scope>IDENTIFICATION</scope>
    <source>
        <strain evidence="16">Glennie</strain>
    </source>
</reference>
<evidence type="ECO:0000256" key="11">
    <source>
        <dbReference type="ARBA" id="ARBA00022859"/>
    </source>
</evidence>
<keyword evidence="5" id="KW-0433">Leucine-rich repeat</keyword>
<comment type="similarity">
    <text evidence="2">Belongs to the NLRP family.</text>
</comment>
<dbReference type="FunFam" id="3.40.50.300:FF:000442">
    <property type="entry name" value="NACHT, LRR and PYD domains-containing protein 3"/>
    <property type="match status" value="1"/>
</dbReference>
<evidence type="ECO:0000256" key="4">
    <source>
        <dbReference type="ARBA" id="ARBA00022588"/>
    </source>
</evidence>
<evidence type="ECO:0000256" key="9">
    <source>
        <dbReference type="ARBA" id="ARBA00022840"/>
    </source>
</evidence>
<dbReference type="InterPro" id="IPR011029">
    <property type="entry name" value="DEATH-like_dom_sf"/>
</dbReference>
<keyword evidence="13" id="KW-1271">Inflammasome</keyword>
<dbReference type="Pfam" id="PF14484">
    <property type="entry name" value="FISNA"/>
    <property type="match status" value="1"/>
</dbReference>
<evidence type="ECO:0000313" key="17">
    <source>
        <dbReference type="Proteomes" id="UP000002279"/>
    </source>
</evidence>
<dbReference type="GO" id="GO:0050727">
    <property type="term" value="P:regulation of inflammatory response"/>
    <property type="evidence" value="ECO:0000318"/>
    <property type="project" value="GO_Central"/>
</dbReference>
<dbReference type="Gene3D" id="3.40.50.300">
    <property type="entry name" value="P-loop containing nucleotide triphosphate hydrolases"/>
    <property type="match status" value="1"/>
</dbReference>
<name>F6R6M1_ORNAN</name>
<dbReference type="Gene3D" id="3.80.10.10">
    <property type="entry name" value="Ribonuclease Inhibitor"/>
    <property type="match status" value="1"/>
</dbReference>
<dbReference type="HOGENOM" id="CLU_002274_2_1_1"/>
<evidence type="ECO:0000256" key="2">
    <source>
        <dbReference type="ARBA" id="ARBA00008665"/>
    </source>
</evidence>
<dbReference type="PROSITE" id="PS50209">
    <property type="entry name" value="CARD"/>
    <property type="match status" value="1"/>
</dbReference>
<organism evidence="16 17">
    <name type="scientific">Ornithorhynchus anatinus</name>
    <name type="common">Duckbill platypus</name>
    <dbReference type="NCBI Taxonomy" id="9258"/>
    <lineage>
        <taxon>Eukaryota</taxon>
        <taxon>Metazoa</taxon>
        <taxon>Chordata</taxon>
        <taxon>Craniata</taxon>
        <taxon>Vertebrata</taxon>
        <taxon>Euteleostomi</taxon>
        <taxon>Mammalia</taxon>
        <taxon>Monotremata</taxon>
        <taxon>Ornithorhynchidae</taxon>
        <taxon>Ornithorhynchus</taxon>
    </lineage>
</organism>
<feature type="domain" description="NACHT" evidence="15">
    <location>
        <begin position="180"/>
        <end position="385"/>
    </location>
</feature>
<dbReference type="Gene3D" id="1.10.533.10">
    <property type="entry name" value="Death Domain, Fas"/>
    <property type="match status" value="1"/>
</dbReference>
<keyword evidence="6" id="KW-0677">Repeat</keyword>
<dbReference type="GO" id="GO:0061702">
    <property type="term" value="C:canonical inflammasome complex"/>
    <property type="evidence" value="ECO:0007669"/>
    <property type="project" value="UniProtKB-SubCell"/>
</dbReference>
<dbReference type="PROSITE" id="PS50837">
    <property type="entry name" value="NACHT"/>
    <property type="match status" value="1"/>
</dbReference>
<dbReference type="CDD" id="cd00116">
    <property type="entry name" value="LRR_RI"/>
    <property type="match status" value="1"/>
</dbReference>
<dbReference type="SUPFAM" id="SSF47986">
    <property type="entry name" value="DEATH domain"/>
    <property type="match status" value="1"/>
</dbReference>
<dbReference type="InterPro" id="IPR033516">
    <property type="entry name" value="CARD8/ASC/NALP1_CARD"/>
</dbReference>
<keyword evidence="17" id="KW-1185">Reference proteome</keyword>
<dbReference type="RefSeq" id="XP_028930010.1">
    <property type="nucleotide sequence ID" value="XM_029074177.1"/>
</dbReference>
<dbReference type="AlphaFoldDB" id="F6R6M1"/>
<dbReference type="SMART" id="SM01288">
    <property type="entry name" value="FISNA"/>
    <property type="match status" value="1"/>
</dbReference>
<evidence type="ECO:0000256" key="13">
    <source>
        <dbReference type="ARBA" id="ARBA00023233"/>
    </source>
</evidence>
<evidence type="ECO:0000256" key="3">
    <source>
        <dbReference type="ARBA" id="ARBA00022490"/>
    </source>
</evidence>
<keyword evidence="11" id="KW-0391">Immunity</keyword>
<keyword evidence="10" id="KW-0832">Ubl conjugation</keyword>
<dbReference type="KEGG" id="oaa:100090598"/>
<dbReference type="SUPFAM" id="SSF52540">
    <property type="entry name" value="P-loop containing nucleoside triphosphate hydrolases"/>
    <property type="match status" value="1"/>
</dbReference>
<evidence type="ECO:0000313" key="16">
    <source>
        <dbReference type="Ensembl" id="ENSOANP00000018896.2"/>
    </source>
</evidence>
<dbReference type="InterPro" id="IPR041267">
    <property type="entry name" value="NLRP_HD2"/>
</dbReference>
<reference evidence="16 17" key="1">
    <citation type="journal article" date="2008" name="Nature">
        <title>Genome analysis of the platypus reveals unique signatures of evolution.</title>
        <authorList>
            <person name="Warren W.C."/>
            <person name="Hillier L.W."/>
            <person name="Marshall Graves J.A."/>
            <person name="Birney E."/>
            <person name="Ponting C.P."/>
            <person name="Grutzner F."/>
            <person name="Belov K."/>
            <person name="Miller W."/>
            <person name="Clarke L."/>
            <person name="Chinwalla A.T."/>
            <person name="Yang S.P."/>
            <person name="Heger A."/>
            <person name="Locke D.P."/>
            <person name="Miethke P."/>
            <person name="Waters P.D."/>
            <person name="Veyrunes F."/>
            <person name="Fulton L."/>
            <person name="Fulton B."/>
            <person name="Graves T."/>
            <person name="Wallis J."/>
            <person name="Puente X.S."/>
            <person name="Lopez-Otin C."/>
            <person name="Ordonez G.R."/>
            <person name="Eichler E.E."/>
            <person name="Chen L."/>
            <person name="Cheng Z."/>
            <person name="Deakin J.E."/>
            <person name="Alsop A."/>
            <person name="Thompson K."/>
            <person name="Kirby P."/>
            <person name="Papenfuss A.T."/>
            <person name="Wakefield M.J."/>
            <person name="Olender T."/>
            <person name="Lancet D."/>
            <person name="Huttley G.A."/>
            <person name="Smit A.F."/>
            <person name="Pask A."/>
            <person name="Temple-Smith P."/>
            <person name="Batzer M.A."/>
            <person name="Walker J.A."/>
            <person name="Konkel M.K."/>
            <person name="Harris R.S."/>
            <person name="Whittington C.M."/>
            <person name="Wong E.S."/>
            <person name="Gemmell N.J."/>
            <person name="Buschiazzo E."/>
            <person name="Vargas Jentzsch I.M."/>
            <person name="Merkel A."/>
            <person name="Schmitz J."/>
            <person name="Zemann A."/>
            <person name="Churakov G."/>
            <person name="Kriegs J.O."/>
            <person name="Brosius J."/>
            <person name="Murchison E.P."/>
            <person name="Sachidanandam R."/>
            <person name="Smith C."/>
            <person name="Hannon G.J."/>
            <person name="Tsend-Ayush E."/>
            <person name="McMillan D."/>
            <person name="Attenborough R."/>
            <person name="Rens W."/>
            <person name="Ferguson-Smith M."/>
            <person name="Lefevre C.M."/>
            <person name="Sharp J.A."/>
            <person name="Nicholas K.R."/>
            <person name="Ray D.A."/>
            <person name="Kube M."/>
            <person name="Reinhardt R."/>
            <person name="Pringle T.H."/>
            <person name="Taylor J."/>
            <person name="Jones R.C."/>
            <person name="Nixon B."/>
            <person name="Dacheux J.L."/>
            <person name="Niwa H."/>
            <person name="Sekita Y."/>
            <person name="Huang X."/>
            <person name="Stark A."/>
            <person name="Kheradpour P."/>
            <person name="Kellis M."/>
            <person name="Flicek P."/>
            <person name="Chen Y."/>
            <person name="Webber C."/>
            <person name="Hardison R."/>
            <person name="Nelson J."/>
            <person name="Hallsworth-Pepin K."/>
            <person name="Delehaunty K."/>
            <person name="Markovic C."/>
            <person name="Minx P."/>
            <person name="Feng Y."/>
            <person name="Kremitzki C."/>
            <person name="Mitreva M."/>
            <person name="Glasscock J."/>
            <person name="Wylie T."/>
            <person name="Wohldmann P."/>
            <person name="Thiru P."/>
            <person name="Nhan M.N."/>
            <person name="Pohl C.S."/>
            <person name="Smith S.M."/>
            <person name="Hou S."/>
            <person name="Nefedov M."/>
            <person name="de Jong P.J."/>
            <person name="Renfree M.B."/>
            <person name="Mardis E.R."/>
            <person name="Wilson R.K."/>
        </authorList>
    </citation>
    <scope>NUCLEOTIDE SEQUENCE [LARGE SCALE GENOMIC DNA]</scope>
    <source>
        <strain evidence="16 17">Glennie</strain>
    </source>
</reference>
<keyword evidence="9" id="KW-0067">ATP-binding</keyword>
<keyword evidence="7" id="KW-0547">Nucleotide-binding</keyword>
<protein>
    <recommendedName>
        <fullName evidence="18">NLR family pyrin domain containing 12</fullName>
    </recommendedName>
</protein>
<evidence type="ECO:0000256" key="6">
    <source>
        <dbReference type="ARBA" id="ARBA00022737"/>
    </source>
</evidence>
<proteinExistence type="inferred from homology"/>
<keyword evidence="4" id="KW-0399">Innate immunity</keyword>
<dbReference type="InterPro" id="IPR001315">
    <property type="entry name" value="CARD"/>
</dbReference>
<evidence type="ECO:0000256" key="5">
    <source>
        <dbReference type="ARBA" id="ARBA00022614"/>
    </source>
</evidence>
<dbReference type="PANTHER" id="PTHR45690">
    <property type="entry name" value="NACHT, LRR AND PYD DOMAINS-CONTAINING PROTEIN 12"/>
    <property type="match status" value="1"/>
</dbReference>
<evidence type="ECO:0008006" key="18">
    <source>
        <dbReference type="Google" id="ProtNLM"/>
    </source>
</evidence>
<keyword evidence="8" id="KW-0378">Hydrolase</keyword>
<evidence type="ECO:0000256" key="12">
    <source>
        <dbReference type="ARBA" id="ARBA00023198"/>
    </source>
</evidence>